<comment type="caution">
    <text evidence="1">The sequence shown here is derived from an EMBL/GenBank/DDBJ whole genome shotgun (WGS) entry which is preliminary data.</text>
</comment>
<name>A0ABR3AH58_PHYBL</name>
<proteinExistence type="predicted"/>
<dbReference type="EMBL" id="JBCLYO010000042">
    <property type="protein sequence ID" value="KAL0074435.1"/>
    <property type="molecule type" value="Genomic_DNA"/>
</dbReference>
<dbReference type="Proteomes" id="UP001448207">
    <property type="component" value="Unassembled WGS sequence"/>
</dbReference>
<protein>
    <submittedName>
        <fullName evidence="1">Uncharacterized protein</fullName>
    </submittedName>
</protein>
<feature type="non-terminal residue" evidence="1">
    <location>
        <position position="1"/>
    </location>
</feature>
<evidence type="ECO:0000313" key="2">
    <source>
        <dbReference type="Proteomes" id="UP001448207"/>
    </source>
</evidence>
<gene>
    <name evidence="1" type="ORF">J3Q64DRAFT_1617247</name>
</gene>
<keyword evidence="2" id="KW-1185">Reference proteome</keyword>
<evidence type="ECO:0000313" key="1">
    <source>
        <dbReference type="EMBL" id="KAL0074435.1"/>
    </source>
</evidence>
<organism evidence="1 2">
    <name type="scientific">Phycomyces blakesleeanus</name>
    <dbReference type="NCBI Taxonomy" id="4837"/>
    <lineage>
        <taxon>Eukaryota</taxon>
        <taxon>Fungi</taxon>
        <taxon>Fungi incertae sedis</taxon>
        <taxon>Mucoromycota</taxon>
        <taxon>Mucoromycotina</taxon>
        <taxon>Mucoromycetes</taxon>
        <taxon>Mucorales</taxon>
        <taxon>Phycomycetaceae</taxon>
        <taxon>Phycomyces</taxon>
    </lineage>
</organism>
<feature type="non-terminal residue" evidence="1">
    <location>
        <position position="151"/>
    </location>
</feature>
<accession>A0ABR3AH58</accession>
<reference evidence="1 2" key="1">
    <citation type="submission" date="2024-04" db="EMBL/GenBank/DDBJ databases">
        <title>Symmetric and asymmetric DNA N6-adenine methylation regulates different biological responses in Mucorales.</title>
        <authorList>
            <consortium name="Lawrence Berkeley National Laboratory"/>
            <person name="Lax C."/>
            <person name="Mondo S.J."/>
            <person name="Osorio-Concepcion M."/>
            <person name="Muszewska A."/>
            <person name="Corrochano-Luque M."/>
            <person name="Gutierrez G."/>
            <person name="Riley R."/>
            <person name="Lipzen A."/>
            <person name="Guo J."/>
            <person name="Hundley H."/>
            <person name="Amirebrahimi M."/>
            <person name="Ng V."/>
            <person name="Lorenzo-Gutierrez D."/>
            <person name="Binder U."/>
            <person name="Yang J."/>
            <person name="Song Y."/>
            <person name="Canovas D."/>
            <person name="Navarro E."/>
            <person name="Freitag M."/>
            <person name="Gabaldon T."/>
            <person name="Grigoriev I.V."/>
            <person name="Corrochano L.M."/>
            <person name="Nicolas F.E."/>
            <person name="Garre V."/>
        </authorList>
    </citation>
    <scope>NUCLEOTIDE SEQUENCE [LARGE SCALE GENOMIC DNA]</scope>
    <source>
        <strain evidence="1 2">L51</strain>
    </source>
</reference>
<sequence length="151" mass="17719">GHKSARSPSCEAYIASKQFILKYNLGQGYQAFTRKLPLDNYVHQQYINRLKPPIIFASRNTKEIVFRSKIFVNYYIKFRSQQLQNNNIPHCILTQQSRYYVCQMVSAKRVTGTLQCIAEVCTELSTSYQNNIAENFEARLVKYLYYHLQSI</sequence>